<dbReference type="Proteomes" id="UP001152795">
    <property type="component" value="Unassembled WGS sequence"/>
</dbReference>
<feature type="non-terminal residue" evidence="2">
    <location>
        <position position="297"/>
    </location>
</feature>
<feature type="domain" description="Helicase Sen1 N-terminal" evidence="1">
    <location>
        <begin position="2"/>
        <end position="260"/>
    </location>
</feature>
<feature type="non-terminal residue" evidence="2">
    <location>
        <position position="1"/>
    </location>
</feature>
<sequence>ELFTWEVNRLCEHLRNSLHPNREFKLDEDLFDWQEDKTFSGDDLLERLSISLREILNYPYLLWSKDVANLTTEALLRLEREGSPLVLHDKLPGVYLLIIHPNSQVRKWAKKSLQRLGLISCDDYHDLRDVVKWIINVSEFDLLRSRNLEDIDANILPAHLFLRNHIKEYWASVYTLLKKFESKTIRLQLLSRDNHNQFVTMLLTAIDQENCQNDGRDSEFWPLLNCLLILLKRLKSRIWQHINIGNHADLFCLVALHPAYLNEVKRLPGYNGKDVEITYECTASSGQGLAYREGQTQ</sequence>
<evidence type="ECO:0000313" key="3">
    <source>
        <dbReference type="Proteomes" id="UP001152795"/>
    </source>
</evidence>
<comment type="caution">
    <text evidence="2">The sequence shown here is derived from an EMBL/GenBank/DDBJ whole genome shotgun (WGS) entry which is preliminary data.</text>
</comment>
<accession>A0A7D9JLL7</accession>
<dbReference type="AlphaFoldDB" id="A0A7D9JLL7"/>
<dbReference type="InterPro" id="IPR024481">
    <property type="entry name" value="Helicase_Sen1_N"/>
</dbReference>
<keyword evidence="3" id="KW-1185">Reference proteome</keyword>
<name>A0A7D9JLL7_PARCT</name>
<dbReference type="EMBL" id="CACRXK020017781">
    <property type="protein sequence ID" value="CAB4031618.1"/>
    <property type="molecule type" value="Genomic_DNA"/>
</dbReference>
<dbReference type="Pfam" id="PF12726">
    <property type="entry name" value="SEN1_N"/>
    <property type="match status" value="1"/>
</dbReference>
<organism evidence="2 3">
    <name type="scientific">Paramuricea clavata</name>
    <name type="common">Red gorgonian</name>
    <name type="synonym">Violescent sea-whip</name>
    <dbReference type="NCBI Taxonomy" id="317549"/>
    <lineage>
        <taxon>Eukaryota</taxon>
        <taxon>Metazoa</taxon>
        <taxon>Cnidaria</taxon>
        <taxon>Anthozoa</taxon>
        <taxon>Octocorallia</taxon>
        <taxon>Malacalcyonacea</taxon>
        <taxon>Plexauridae</taxon>
        <taxon>Paramuricea</taxon>
    </lineage>
</organism>
<evidence type="ECO:0000259" key="1">
    <source>
        <dbReference type="Pfam" id="PF12726"/>
    </source>
</evidence>
<dbReference type="OrthoDB" id="6513042at2759"/>
<protein>
    <recommendedName>
        <fullName evidence="1">Helicase Sen1 N-terminal domain-containing protein</fullName>
    </recommendedName>
</protein>
<reference evidence="2" key="1">
    <citation type="submission" date="2020-04" db="EMBL/GenBank/DDBJ databases">
        <authorList>
            <person name="Alioto T."/>
            <person name="Alioto T."/>
            <person name="Gomez Garrido J."/>
        </authorList>
    </citation>
    <scope>NUCLEOTIDE SEQUENCE</scope>
    <source>
        <strain evidence="2">A484AB</strain>
    </source>
</reference>
<proteinExistence type="predicted"/>
<gene>
    <name evidence="2" type="ORF">PACLA_8A089455</name>
</gene>
<evidence type="ECO:0000313" key="2">
    <source>
        <dbReference type="EMBL" id="CAB4031618.1"/>
    </source>
</evidence>